<evidence type="ECO:0000256" key="1">
    <source>
        <dbReference type="ARBA" id="ARBA00022741"/>
    </source>
</evidence>
<reference evidence="4" key="1">
    <citation type="submission" date="2025-08" db="UniProtKB">
        <authorList>
            <consortium name="Ensembl"/>
        </authorList>
    </citation>
    <scope>IDENTIFICATION</scope>
</reference>
<evidence type="ECO:0000259" key="3">
    <source>
        <dbReference type="Pfam" id="PF09336"/>
    </source>
</evidence>
<dbReference type="Pfam" id="PF09336">
    <property type="entry name" value="Vps4_C"/>
    <property type="match status" value="1"/>
</dbReference>
<keyword evidence="1" id="KW-0547">Nucleotide-binding</keyword>
<proteinExistence type="predicted"/>
<keyword evidence="2" id="KW-0067">ATP-binding</keyword>
<accession>A0A8C7KH16</accession>
<dbReference type="Ensembl" id="ENSOKIT00005109578.1">
    <property type="protein sequence ID" value="ENSOKIP00005102283.1"/>
    <property type="gene ID" value="ENSOKIG00005044996.1"/>
</dbReference>
<dbReference type="InterPro" id="IPR015415">
    <property type="entry name" value="Spast_Vps4_C"/>
</dbReference>
<dbReference type="GeneTree" id="ENSGT00940000157319"/>
<evidence type="ECO:0000256" key="2">
    <source>
        <dbReference type="ARBA" id="ARBA00022840"/>
    </source>
</evidence>
<protein>
    <recommendedName>
        <fullName evidence="3">Spastin/Vps4 C-terminal domain-containing protein</fullName>
    </recommendedName>
</protein>
<dbReference type="Gene3D" id="1.10.8.60">
    <property type="match status" value="1"/>
</dbReference>
<keyword evidence="5" id="KW-1185">Reference proteome</keyword>
<dbReference type="AlphaFoldDB" id="A0A8C7KH16"/>
<organism evidence="4 5">
    <name type="scientific">Oncorhynchus kisutch</name>
    <name type="common">Coho salmon</name>
    <name type="synonym">Salmo kisutch</name>
    <dbReference type="NCBI Taxonomy" id="8019"/>
    <lineage>
        <taxon>Eukaryota</taxon>
        <taxon>Metazoa</taxon>
        <taxon>Chordata</taxon>
        <taxon>Craniata</taxon>
        <taxon>Vertebrata</taxon>
        <taxon>Euteleostomi</taxon>
        <taxon>Actinopterygii</taxon>
        <taxon>Neopterygii</taxon>
        <taxon>Teleostei</taxon>
        <taxon>Protacanthopterygii</taxon>
        <taxon>Salmoniformes</taxon>
        <taxon>Salmonidae</taxon>
        <taxon>Salmoninae</taxon>
        <taxon>Oncorhynchus</taxon>
    </lineage>
</organism>
<feature type="domain" description="Spastin/Vps4 C-terminal" evidence="3">
    <location>
        <begin position="7"/>
        <end position="67"/>
    </location>
</feature>
<evidence type="ECO:0000313" key="5">
    <source>
        <dbReference type="Proteomes" id="UP000694557"/>
    </source>
</evidence>
<dbReference type="Proteomes" id="UP000694557">
    <property type="component" value="Unassembled WGS sequence"/>
</dbReference>
<name>A0A8C7KH16_ONCKI</name>
<reference evidence="4" key="2">
    <citation type="submission" date="2025-09" db="UniProtKB">
        <authorList>
            <consortium name="Ensembl"/>
        </authorList>
    </citation>
    <scope>IDENTIFICATION</scope>
</reference>
<sequence>MMVDDLLTPCSPGDLGAIELTWMDGPSDKIPEPIICMSDMLHSLSTTRPTVNTEDLFKIRKFTEDFGQES</sequence>
<evidence type="ECO:0000313" key="4">
    <source>
        <dbReference type="Ensembl" id="ENSOKIP00005102283.1"/>
    </source>
</evidence>
<dbReference type="GO" id="GO:0005524">
    <property type="term" value="F:ATP binding"/>
    <property type="evidence" value="ECO:0007669"/>
    <property type="project" value="UniProtKB-KW"/>
</dbReference>